<feature type="compositionally biased region" description="Acidic residues" evidence="1">
    <location>
        <begin position="190"/>
        <end position="202"/>
    </location>
</feature>
<keyword evidence="3" id="KW-1185">Reference proteome</keyword>
<accession>A0AAX4KNW4</accession>
<dbReference type="AlphaFoldDB" id="A0AAX4KNW4"/>
<dbReference type="KEGG" id="ker:91105033"/>
<feature type="compositionally biased region" description="Low complexity" evidence="1">
    <location>
        <begin position="252"/>
        <end position="261"/>
    </location>
</feature>
<dbReference type="EMBL" id="CP144089">
    <property type="protein sequence ID" value="WWD08121.1"/>
    <property type="molecule type" value="Genomic_DNA"/>
</dbReference>
<dbReference type="Pfam" id="PF22586">
    <property type="entry name" value="ANCHR-like_BBOX"/>
    <property type="match status" value="1"/>
</dbReference>
<dbReference type="Proteomes" id="UP001358614">
    <property type="component" value="Chromosome 1"/>
</dbReference>
<sequence length="340" mass="37527">MSDDDLFKRFAALRAPTSQLTDDESSSQAGPSSPRYNIEISAKRAEEEDEELERIADGRFDGLNIGKEDDGAREDDELARRIANLRGNDVRNGLDGNDSEDRDVEDFLASLISGPSHNHILSGQSTDKTLAKDAIEALKAAESHIPSIGRNEGEEASEEEGEEDQEETEEQILIRALEEANLDKLHDPANDEADEEANEDNDQQQNTTPGLEGLSFPSLPTHIPKEDDEEVDEETKKRLDALMGLSPSPLRPGQTQQGPTTKTIPKGWSLPGFDMNRDDDTDSWCCICNKDATLICLGCDDDLYCEGCWKDGHGTGEGQERGHKAKRFVYKRPKQLLGAS</sequence>
<feature type="region of interest" description="Disordered" evidence="1">
    <location>
        <begin position="133"/>
        <end position="271"/>
    </location>
</feature>
<gene>
    <name evidence="2" type="ORF">V865_006232</name>
</gene>
<dbReference type="RefSeq" id="XP_066086088.1">
    <property type="nucleotide sequence ID" value="XM_066229991.1"/>
</dbReference>
<dbReference type="PANTHER" id="PTHR46603:SF1">
    <property type="entry name" value="ABSCISSION_NOCUT CHECKPOINT REGULATOR"/>
    <property type="match status" value="1"/>
</dbReference>
<feature type="compositionally biased region" description="Basic and acidic residues" evidence="1">
    <location>
        <begin position="176"/>
        <end position="189"/>
    </location>
</feature>
<proteinExistence type="predicted"/>
<name>A0AAX4KNW4_9TREE</name>
<dbReference type="GeneID" id="91105033"/>
<evidence type="ECO:0000313" key="3">
    <source>
        <dbReference type="Proteomes" id="UP001358614"/>
    </source>
</evidence>
<evidence type="ECO:0000256" key="1">
    <source>
        <dbReference type="SAM" id="MobiDB-lite"/>
    </source>
</evidence>
<dbReference type="CDD" id="cd19817">
    <property type="entry name" value="Bbox1_ANCHR-like"/>
    <property type="match status" value="1"/>
</dbReference>
<evidence type="ECO:0000313" key="2">
    <source>
        <dbReference type="EMBL" id="WWD08121.1"/>
    </source>
</evidence>
<feature type="compositionally biased region" description="Polar residues" evidence="1">
    <location>
        <begin position="16"/>
        <end position="35"/>
    </location>
</feature>
<dbReference type="InterPro" id="IPR044553">
    <property type="entry name" value="Bbox1_ANCHR"/>
</dbReference>
<feature type="compositionally biased region" description="Basic and acidic residues" evidence="1">
    <location>
        <begin position="133"/>
        <end position="142"/>
    </location>
</feature>
<feature type="compositionally biased region" description="Acidic residues" evidence="1">
    <location>
        <begin position="154"/>
        <end position="170"/>
    </location>
</feature>
<dbReference type="PANTHER" id="PTHR46603">
    <property type="entry name" value="ABSCISSION/NOCUT CHECKPOINT REGULATOR"/>
    <property type="match status" value="1"/>
</dbReference>
<evidence type="ECO:0008006" key="4">
    <source>
        <dbReference type="Google" id="ProtNLM"/>
    </source>
</evidence>
<dbReference type="SUPFAM" id="SSF57845">
    <property type="entry name" value="B-box zinc-binding domain"/>
    <property type="match status" value="1"/>
</dbReference>
<organism evidence="2 3">
    <name type="scientific">Kwoniella europaea PYCC6329</name>
    <dbReference type="NCBI Taxonomy" id="1423913"/>
    <lineage>
        <taxon>Eukaryota</taxon>
        <taxon>Fungi</taxon>
        <taxon>Dikarya</taxon>
        <taxon>Basidiomycota</taxon>
        <taxon>Agaricomycotina</taxon>
        <taxon>Tremellomycetes</taxon>
        <taxon>Tremellales</taxon>
        <taxon>Cryptococcaceae</taxon>
        <taxon>Kwoniella</taxon>
    </lineage>
</organism>
<feature type="region of interest" description="Disordered" evidence="1">
    <location>
        <begin position="13"/>
        <end position="50"/>
    </location>
</feature>
<protein>
    <recommendedName>
        <fullName evidence="4">Zinc finger FYVE domain-containing protein 19</fullName>
    </recommendedName>
</protein>
<reference evidence="2 3" key="1">
    <citation type="submission" date="2024-01" db="EMBL/GenBank/DDBJ databases">
        <title>Comparative genomics of Cryptococcus and Kwoniella reveals pathogenesis evolution and contrasting modes of karyotype evolution via chromosome fusion or intercentromeric recombination.</title>
        <authorList>
            <person name="Coelho M.A."/>
            <person name="David-Palma M."/>
            <person name="Shea T."/>
            <person name="Bowers K."/>
            <person name="McGinley-Smith S."/>
            <person name="Mohammad A.W."/>
            <person name="Gnirke A."/>
            <person name="Yurkov A.M."/>
            <person name="Nowrousian M."/>
            <person name="Sun S."/>
            <person name="Cuomo C.A."/>
            <person name="Heitman J."/>
        </authorList>
    </citation>
    <scope>NUCLEOTIDE SEQUENCE [LARGE SCALE GENOMIC DNA]</scope>
    <source>
        <strain evidence="2 3">PYCC6329</strain>
    </source>
</reference>